<keyword evidence="1" id="KW-0378">Hydrolase</keyword>
<dbReference type="Pfam" id="PF21467">
    <property type="entry name" value="BetaGal_gal-bd"/>
    <property type="match status" value="1"/>
</dbReference>
<dbReference type="EMBL" id="FNGY01000011">
    <property type="protein sequence ID" value="SDO01316.1"/>
    <property type="molecule type" value="Genomic_DNA"/>
</dbReference>
<protein>
    <recommendedName>
        <fullName evidence="3">Beta-galactosidase galactose-binding domain-containing protein</fullName>
    </recommendedName>
</protein>
<accession>A0A1H0G354</accession>
<dbReference type="InterPro" id="IPR048913">
    <property type="entry name" value="BetaGal_gal-bd"/>
</dbReference>
<feature type="domain" description="Beta-galactosidase galactose-binding" evidence="3">
    <location>
        <begin position="14"/>
        <end position="39"/>
    </location>
</feature>
<organism evidence="4 5">
    <name type="scientific">Pedobacter steynii</name>
    <dbReference type="NCBI Taxonomy" id="430522"/>
    <lineage>
        <taxon>Bacteria</taxon>
        <taxon>Pseudomonadati</taxon>
        <taxon>Bacteroidota</taxon>
        <taxon>Sphingobacteriia</taxon>
        <taxon>Sphingobacteriales</taxon>
        <taxon>Sphingobacteriaceae</taxon>
        <taxon>Pedobacter</taxon>
    </lineage>
</organism>
<evidence type="ECO:0000259" key="3">
    <source>
        <dbReference type="Pfam" id="PF21467"/>
    </source>
</evidence>
<sequence>MLNFLSRKKMHKYGHNIGRHWEAGPQREFFLPECWLNSGTKKNVYVFGLRQTVNGATINTIEVLPYPNSAEFRR</sequence>
<name>A0A1H0G354_9SPHI</name>
<dbReference type="AlphaFoldDB" id="A0A1H0G354"/>
<evidence type="ECO:0000313" key="5">
    <source>
        <dbReference type="Proteomes" id="UP000183200"/>
    </source>
</evidence>
<dbReference type="Proteomes" id="UP000183200">
    <property type="component" value="Unassembled WGS sequence"/>
</dbReference>
<dbReference type="Gene3D" id="2.60.120.260">
    <property type="entry name" value="Galactose-binding domain-like"/>
    <property type="match status" value="1"/>
</dbReference>
<proteinExistence type="predicted"/>
<reference evidence="5" key="1">
    <citation type="submission" date="2016-10" db="EMBL/GenBank/DDBJ databases">
        <authorList>
            <person name="Varghese N."/>
            <person name="Submissions S."/>
        </authorList>
    </citation>
    <scope>NUCLEOTIDE SEQUENCE [LARGE SCALE GENOMIC DNA]</scope>
    <source>
        <strain evidence="5">DSM 19110</strain>
    </source>
</reference>
<evidence type="ECO:0000256" key="2">
    <source>
        <dbReference type="ARBA" id="ARBA00023295"/>
    </source>
</evidence>
<dbReference type="RefSeq" id="WP_074611799.1">
    <property type="nucleotide sequence ID" value="NZ_FNGY01000011.1"/>
</dbReference>
<dbReference type="SUPFAM" id="SSF49785">
    <property type="entry name" value="Galactose-binding domain-like"/>
    <property type="match status" value="1"/>
</dbReference>
<keyword evidence="5" id="KW-1185">Reference proteome</keyword>
<gene>
    <name evidence="4" type="ORF">SAMN05421820_11127</name>
</gene>
<keyword evidence="2" id="KW-0326">Glycosidase</keyword>
<evidence type="ECO:0000313" key="4">
    <source>
        <dbReference type="EMBL" id="SDO01316.1"/>
    </source>
</evidence>
<dbReference type="GO" id="GO:0016798">
    <property type="term" value="F:hydrolase activity, acting on glycosyl bonds"/>
    <property type="evidence" value="ECO:0007669"/>
    <property type="project" value="UniProtKB-KW"/>
</dbReference>
<evidence type="ECO:0000256" key="1">
    <source>
        <dbReference type="ARBA" id="ARBA00022801"/>
    </source>
</evidence>
<dbReference type="InterPro" id="IPR008979">
    <property type="entry name" value="Galactose-bd-like_sf"/>
</dbReference>